<dbReference type="Gene3D" id="1.10.10.10">
    <property type="entry name" value="Winged helix-like DNA-binding domain superfamily/Winged helix DNA-binding domain"/>
    <property type="match status" value="1"/>
</dbReference>
<dbReference type="SUPFAM" id="SSF53067">
    <property type="entry name" value="Actin-like ATPase domain"/>
    <property type="match status" value="1"/>
</dbReference>
<reference evidence="2 5" key="2">
    <citation type="submission" date="2020-08" db="EMBL/GenBank/DDBJ databases">
        <title>Genomic Encyclopedia of Type Strains, Phase IV (KMG-IV): sequencing the most valuable type-strain genomes for metagenomic binning, comparative biology and taxonomic classification.</title>
        <authorList>
            <person name="Goeker M."/>
        </authorList>
    </citation>
    <scope>NUCLEOTIDE SEQUENCE [LARGE SCALE GENOMIC DNA]</scope>
    <source>
        <strain evidence="2 5">DSM 105434</strain>
    </source>
</reference>
<dbReference type="EMBL" id="JACHFV010000001">
    <property type="protein sequence ID" value="MBB5293512.1"/>
    <property type="molecule type" value="Genomic_DNA"/>
</dbReference>
<keyword evidence="5" id="KW-1185">Reference proteome</keyword>
<dbReference type="SUPFAM" id="SSF46785">
    <property type="entry name" value="Winged helix' DNA-binding domain"/>
    <property type="match status" value="1"/>
</dbReference>
<dbReference type="Pfam" id="PF00480">
    <property type="entry name" value="ROK"/>
    <property type="match status" value="1"/>
</dbReference>
<gene>
    <name evidence="3" type="ORF">FCS05_01760</name>
    <name evidence="2" type="ORF">HNQ10_000325</name>
</gene>
<evidence type="ECO:0000313" key="2">
    <source>
        <dbReference type="EMBL" id="MBB5293512.1"/>
    </source>
</evidence>
<sequence>MRLTARQKFVEAFTLHQPISRVQMAEITGLSKGAVSVISRELIEQGAVKEYATLGPANGQFGRPSVLLELAPESAFFVGVCIIQGAPLLLVLTDLLGNVIREQRLPLPGTPEQVAQVIRDQLPALRGDLPPGKVRGIGLALSGAVDHLTGICLHSANLGWQDVPIAALVEEATGLPTWLENDAHAIAISERFFGRSRSTENFSVVTVGYSIGCAHFVGGELYRGYHGGAGEIAHLTVQPGGERCRCGKRGCLDTLAAHSALERHAREAGLGPLTVRELDDLAEQGDRQALALLTTAGEALGLALAHIVQINRPEQLLILDEVSGERSVYQQAMRAALEDNILPRFRRDLNLVLHQEAPNFRARGAASVASRAHLLGLTGTPTSLDAPDSGVLR</sequence>
<evidence type="ECO:0000313" key="5">
    <source>
        <dbReference type="Proteomes" id="UP000536909"/>
    </source>
</evidence>
<dbReference type="InterPro" id="IPR043129">
    <property type="entry name" value="ATPase_NBD"/>
</dbReference>
<evidence type="ECO:0000313" key="3">
    <source>
        <dbReference type="EMBL" id="TLK32204.1"/>
    </source>
</evidence>
<dbReference type="InterPro" id="IPR036388">
    <property type="entry name" value="WH-like_DNA-bd_sf"/>
</dbReference>
<dbReference type="GO" id="GO:0016301">
    <property type="term" value="F:kinase activity"/>
    <property type="evidence" value="ECO:0007669"/>
    <property type="project" value="UniProtKB-KW"/>
</dbReference>
<organism evidence="3 4">
    <name type="scientific">Deinococcus metallilatus</name>
    <dbReference type="NCBI Taxonomy" id="1211322"/>
    <lineage>
        <taxon>Bacteria</taxon>
        <taxon>Thermotogati</taxon>
        <taxon>Deinococcota</taxon>
        <taxon>Deinococci</taxon>
        <taxon>Deinococcales</taxon>
        <taxon>Deinococcaceae</taxon>
        <taxon>Deinococcus</taxon>
    </lineage>
</organism>
<dbReference type="PANTHER" id="PTHR18964">
    <property type="entry name" value="ROK (REPRESSOR, ORF, KINASE) FAMILY"/>
    <property type="match status" value="1"/>
</dbReference>
<dbReference type="RefSeq" id="WP_129117203.1">
    <property type="nucleotide sequence ID" value="NZ_BSUI01000012.1"/>
</dbReference>
<dbReference type="InterPro" id="IPR036390">
    <property type="entry name" value="WH_DNA-bd_sf"/>
</dbReference>
<evidence type="ECO:0000313" key="4">
    <source>
        <dbReference type="Proteomes" id="UP000308000"/>
    </source>
</evidence>
<keyword evidence="2" id="KW-0418">Kinase</keyword>
<dbReference type="InterPro" id="IPR000600">
    <property type="entry name" value="ROK"/>
</dbReference>
<dbReference type="AlphaFoldDB" id="A0AAJ5F5Y1"/>
<dbReference type="PANTHER" id="PTHR18964:SF149">
    <property type="entry name" value="BIFUNCTIONAL UDP-N-ACETYLGLUCOSAMINE 2-EPIMERASE_N-ACETYLMANNOSAMINE KINASE"/>
    <property type="match status" value="1"/>
</dbReference>
<dbReference type="Proteomes" id="UP000308000">
    <property type="component" value="Unassembled WGS sequence"/>
</dbReference>
<reference evidence="3 4" key="1">
    <citation type="submission" date="2019-04" db="EMBL/GenBank/DDBJ databases">
        <title>Deinococcus metalilatus MA1002 mutant No.5.</title>
        <authorList>
            <person name="Park W."/>
            <person name="Park C."/>
        </authorList>
    </citation>
    <scope>NUCLEOTIDE SEQUENCE [LARGE SCALE GENOMIC DNA]</scope>
    <source>
        <strain evidence="3 4">MA1002-m5</strain>
    </source>
</reference>
<comment type="caution">
    <text evidence="3">The sequence shown here is derived from an EMBL/GenBank/DDBJ whole genome shotgun (WGS) entry which is preliminary data.</text>
</comment>
<dbReference type="Proteomes" id="UP000536909">
    <property type="component" value="Unassembled WGS sequence"/>
</dbReference>
<keyword evidence="2" id="KW-0808">Transferase</keyword>
<name>A0AAJ5F5Y1_9DEIO</name>
<protein>
    <submittedName>
        <fullName evidence="2">NBD/HSP70 family sugar kinase</fullName>
    </submittedName>
    <submittedName>
        <fullName evidence="3">ROK family protein</fullName>
    </submittedName>
</protein>
<proteinExistence type="inferred from homology"/>
<comment type="similarity">
    <text evidence="1">Belongs to the ROK (NagC/XylR) family.</text>
</comment>
<evidence type="ECO:0000256" key="1">
    <source>
        <dbReference type="ARBA" id="ARBA00006479"/>
    </source>
</evidence>
<dbReference type="EMBL" id="VBRC01000001">
    <property type="protein sequence ID" value="TLK32204.1"/>
    <property type="molecule type" value="Genomic_DNA"/>
</dbReference>
<accession>A0AAJ5F5Y1</accession>
<dbReference type="Gene3D" id="3.30.420.40">
    <property type="match status" value="2"/>
</dbReference>
<dbReference type="CDD" id="cd24073">
    <property type="entry name" value="ASKHA_ATPase_ROK_CYANR"/>
    <property type="match status" value="1"/>
</dbReference>